<evidence type="ECO:0000256" key="1">
    <source>
        <dbReference type="SAM" id="MobiDB-lite"/>
    </source>
</evidence>
<name>A0AAV2L3L9_KNICA</name>
<evidence type="ECO:0000313" key="2">
    <source>
        <dbReference type="EMBL" id="CAL1593877.1"/>
    </source>
</evidence>
<dbReference type="Proteomes" id="UP001497482">
    <property type="component" value="Chromosome 2"/>
</dbReference>
<proteinExistence type="predicted"/>
<keyword evidence="3" id="KW-1185">Reference proteome</keyword>
<dbReference type="EMBL" id="OZ035824">
    <property type="protein sequence ID" value="CAL1593877.1"/>
    <property type="molecule type" value="Genomic_DNA"/>
</dbReference>
<dbReference type="AlphaFoldDB" id="A0AAV2L3L9"/>
<reference evidence="2 3" key="1">
    <citation type="submission" date="2024-04" db="EMBL/GenBank/DDBJ databases">
        <authorList>
            <person name="Waldvogel A.-M."/>
            <person name="Schoenle A."/>
        </authorList>
    </citation>
    <scope>NUCLEOTIDE SEQUENCE [LARGE SCALE GENOMIC DNA]</scope>
</reference>
<organism evidence="2 3">
    <name type="scientific">Knipowitschia caucasica</name>
    <name type="common">Caucasian dwarf goby</name>
    <name type="synonym">Pomatoschistus caucasicus</name>
    <dbReference type="NCBI Taxonomy" id="637954"/>
    <lineage>
        <taxon>Eukaryota</taxon>
        <taxon>Metazoa</taxon>
        <taxon>Chordata</taxon>
        <taxon>Craniata</taxon>
        <taxon>Vertebrata</taxon>
        <taxon>Euteleostomi</taxon>
        <taxon>Actinopterygii</taxon>
        <taxon>Neopterygii</taxon>
        <taxon>Teleostei</taxon>
        <taxon>Neoteleostei</taxon>
        <taxon>Acanthomorphata</taxon>
        <taxon>Gobiaria</taxon>
        <taxon>Gobiiformes</taxon>
        <taxon>Gobioidei</taxon>
        <taxon>Gobiidae</taxon>
        <taxon>Gobiinae</taxon>
        <taxon>Knipowitschia</taxon>
    </lineage>
</organism>
<sequence length="77" mass="8669">MDPHTNLPDAQGKLVPLKPTRGCGGEAGSRGQKEPCTLPQCVSYAEVDILFKFYVFPNRRLDFLFIVGYYTPGERVY</sequence>
<feature type="region of interest" description="Disordered" evidence="1">
    <location>
        <begin position="1"/>
        <end position="34"/>
    </location>
</feature>
<evidence type="ECO:0000313" key="3">
    <source>
        <dbReference type="Proteomes" id="UP001497482"/>
    </source>
</evidence>
<gene>
    <name evidence="2" type="ORF">KC01_LOCUS22887</name>
</gene>
<protein>
    <submittedName>
        <fullName evidence="2">Uncharacterized protein</fullName>
    </submittedName>
</protein>
<accession>A0AAV2L3L9</accession>